<sequence>MTVLEQGFDNPASPTPGAKAHSHGAGVVPEASRAERRTSFSVADFPVPTGREEEWKFSPLRDLAPLFEDAAAGSPTVSVSAPDGVEHRTGTPAEIDAGTAFVPGDRAAAAGWASTTEAHLVSVPAELELDAPVVVTLRGSADELTSGHVVIEAGHHARGLVVLAHQGSGRHRGNVEVRTGDGAEITVVSLQEWEPDAVQVAQHDVRVGRDATVKHIAVSLGGKAVRLSVNVTYAGPGGSATVLGVYFADAAQHLEHRQFIDHEAPNCTSYVEYKGALQGDSAHAVWIGDVLIRAAAEGTETYELNRNLVLTDGARADSVPNLEIETGEIVGAGHASATGRFDDEQLFYLQARGIPEDEARRLVVRGFFADIVDKIGVPEISERLMATIEAELAAGSAPAATPIASTFEEN</sequence>
<accession>A0ABV5LQP1</accession>
<dbReference type="InterPro" id="IPR055346">
    <property type="entry name" value="Fe-S_cluster_assembly_SufBD"/>
</dbReference>
<dbReference type="Proteomes" id="UP001589748">
    <property type="component" value="Unassembled WGS sequence"/>
</dbReference>
<evidence type="ECO:0000256" key="1">
    <source>
        <dbReference type="ARBA" id="ARBA00043967"/>
    </source>
</evidence>
<evidence type="ECO:0000313" key="4">
    <source>
        <dbReference type="EMBL" id="MFB9376401.1"/>
    </source>
</evidence>
<dbReference type="PANTHER" id="PTHR43575:SF1">
    <property type="entry name" value="PROTEIN ABCI7, CHLOROPLASTIC"/>
    <property type="match status" value="1"/>
</dbReference>
<dbReference type="InterPro" id="IPR011542">
    <property type="entry name" value="SUF_FeS_clus_asmbl_SufD"/>
</dbReference>
<name>A0ABV5LQP1_9ACTN</name>
<proteinExistence type="inferred from homology"/>
<organism evidence="4 5">
    <name type="scientific">Kineococcus gynurae</name>
    <dbReference type="NCBI Taxonomy" id="452979"/>
    <lineage>
        <taxon>Bacteria</taxon>
        <taxon>Bacillati</taxon>
        <taxon>Actinomycetota</taxon>
        <taxon>Actinomycetes</taxon>
        <taxon>Kineosporiales</taxon>
        <taxon>Kineosporiaceae</taxon>
        <taxon>Kineococcus</taxon>
    </lineage>
</organism>
<dbReference type="NCBIfam" id="TIGR01981">
    <property type="entry name" value="sufD"/>
    <property type="match status" value="1"/>
</dbReference>
<evidence type="ECO:0000313" key="5">
    <source>
        <dbReference type="Proteomes" id="UP001589748"/>
    </source>
</evidence>
<evidence type="ECO:0000256" key="2">
    <source>
        <dbReference type="SAM" id="MobiDB-lite"/>
    </source>
</evidence>
<reference evidence="4 5" key="1">
    <citation type="submission" date="2024-09" db="EMBL/GenBank/DDBJ databases">
        <authorList>
            <person name="Sun Q."/>
            <person name="Mori K."/>
        </authorList>
    </citation>
    <scope>NUCLEOTIDE SEQUENCE [LARGE SCALE GENOMIC DNA]</scope>
    <source>
        <strain evidence="4 5">TISTR 1856</strain>
    </source>
</reference>
<protein>
    <submittedName>
        <fullName evidence="4">Fe-S cluster assembly protein SufD</fullName>
    </submittedName>
</protein>
<dbReference type="SUPFAM" id="SSF101960">
    <property type="entry name" value="Stabilizer of iron transporter SufD"/>
    <property type="match status" value="1"/>
</dbReference>
<dbReference type="PANTHER" id="PTHR43575">
    <property type="entry name" value="PROTEIN ABCI7, CHLOROPLASTIC"/>
    <property type="match status" value="1"/>
</dbReference>
<dbReference type="InterPro" id="IPR037284">
    <property type="entry name" value="SUF_FeS_clus_asmbl_SufBD_sf"/>
</dbReference>
<feature type="region of interest" description="Disordered" evidence="2">
    <location>
        <begin position="1"/>
        <end position="35"/>
    </location>
</feature>
<keyword evidence="5" id="KW-1185">Reference proteome</keyword>
<dbReference type="RefSeq" id="WP_380138400.1">
    <property type="nucleotide sequence ID" value="NZ_JBHLUI010000009.1"/>
</dbReference>
<gene>
    <name evidence="4" type="primary">sufD</name>
    <name evidence="4" type="ORF">ACFFVI_05425</name>
</gene>
<comment type="caution">
    <text evidence="4">The sequence shown here is derived from an EMBL/GenBank/DDBJ whole genome shotgun (WGS) entry which is preliminary data.</text>
</comment>
<dbReference type="InterPro" id="IPR000825">
    <property type="entry name" value="SUF_FeS_clus_asmbl_SufBD_core"/>
</dbReference>
<evidence type="ECO:0000259" key="3">
    <source>
        <dbReference type="Pfam" id="PF01458"/>
    </source>
</evidence>
<dbReference type="Pfam" id="PF01458">
    <property type="entry name" value="SUFBD_core"/>
    <property type="match status" value="1"/>
</dbReference>
<feature type="domain" description="SUF system FeS cluster assembly SufBD core" evidence="3">
    <location>
        <begin position="141"/>
        <end position="367"/>
    </location>
</feature>
<comment type="similarity">
    <text evidence="1">Belongs to the iron-sulfur cluster assembly SufBD family.</text>
</comment>
<dbReference type="EMBL" id="JBHMDM010000003">
    <property type="protein sequence ID" value="MFB9376401.1"/>
    <property type="molecule type" value="Genomic_DNA"/>
</dbReference>